<gene>
    <name evidence="2" type="ORF">GCM10010517_56500</name>
</gene>
<name>A0ABN3W4C7_9ACTN</name>
<evidence type="ECO:0008006" key="4">
    <source>
        <dbReference type="Google" id="ProtNLM"/>
    </source>
</evidence>
<dbReference type="Proteomes" id="UP001500831">
    <property type="component" value="Unassembled WGS sequence"/>
</dbReference>
<reference evidence="2 3" key="1">
    <citation type="journal article" date="2019" name="Int. J. Syst. Evol. Microbiol.">
        <title>The Global Catalogue of Microorganisms (GCM) 10K type strain sequencing project: providing services to taxonomists for standard genome sequencing and annotation.</title>
        <authorList>
            <consortium name="The Broad Institute Genomics Platform"/>
            <consortium name="The Broad Institute Genome Sequencing Center for Infectious Disease"/>
            <person name="Wu L."/>
            <person name="Ma J."/>
        </authorList>
    </citation>
    <scope>NUCLEOTIDE SEQUENCE [LARGE SCALE GENOMIC DNA]</scope>
    <source>
        <strain evidence="2 3">JCM 6242</strain>
    </source>
</reference>
<proteinExistence type="predicted"/>
<feature type="transmembrane region" description="Helical" evidence="1">
    <location>
        <begin position="107"/>
        <end position="129"/>
    </location>
</feature>
<dbReference type="RefSeq" id="WP_344977943.1">
    <property type="nucleotide sequence ID" value="NZ_BAAAVI010000048.1"/>
</dbReference>
<protein>
    <recommendedName>
        <fullName evidence="4">Integral membrane protein</fullName>
    </recommendedName>
</protein>
<feature type="transmembrane region" description="Helical" evidence="1">
    <location>
        <begin position="51"/>
        <end position="68"/>
    </location>
</feature>
<keyword evidence="1" id="KW-1133">Transmembrane helix</keyword>
<dbReference type="EMBL" id="BAAAVI010000048">
    <property type="protein sequence ID" value="GAA2892031.1"/>
    <property type="molecule type" value="Genomic_DNA"/>
</dbReference>
<evidence type="ECO:0000313" key="3">
    <source>
        <dbReference type="Proteomes" id="UP001500831"/>
    </source>
</evidence>
<keyword evidence="1" id="KW-0472">Membrane</keyword>
<organism evidence="2 3">
    <name type="scientific">Streptosporangium fragile</name>
    <dbReference type="NCBI Taxonomy" id="46186"/>
    <lineage>
        <taxon>Bacteria</taxon>
        <taxon>Bacillati</taxon>
        <taxon>Actinomycetota</taxon>
        <taxon>Actinomycetes</taxon>
        <taxon>Streptosporangiales</taxon>
        <taxon>Streptosporangiaceae</taxon>
        <taxon>Streptosporangium</taxon>
    </lineage>
</organism>
<evidence type="ECO:0000313" key="2">
    <source>
        <dbReference type="EMBL" id="GAA2892031.1"/>
    </source>
</evidence>
<keyword evidence="1" id="KW-0812">Transmembrane</keyword>
<feature type="transmembrane region" description="Helical" evidence="1">
    <location>
        <begin position="80"/>
        <end position="101"/>
    </location>
</feature>
<comment type="caution">
    <text evidence="2">The sequence shown here is derived from an EMBL/GenBank/DDBJ whole genome shotgun (WGS) entry which is preliminary data.</text>
</comment>
<evidence type="ECO:0000256" key="1">
    <source>
        <dbReference type="SAM" id="Phobius"/>
    </source>
</evidence>
<sequence length="133" mass="13584">MTSNVTATDTRRLLRLALRLDALVTGANGLAYLALAGPINDLLGLPVGLQYGAGAFLAVYGVAVWLVARPERISPAAAATVVALNVLWAVASVVELAVGGLGVTTLGAVWVVMQAATVGGFAALQYLGLRKAR</sequence>
<accession>A0ABN3W4C7</accession>
<feature type="transmembrane region" description="Helical" evidence="1">
    <location>
        <begin position="20"/>
        <end position="39"/>
    </location>
</feature>
<keyword evidence="3" id="KW-1185">Reference proteome</keyword>